<evidence type="ECO:0000313" key="2">
    <source>
        <dbReference type="EMBL" id="TGO13066.1"/>
    </source>
</evidence>
<feature type="signal peptide" evidence="1">
    <location>
        <begin position="1"/>
        <end position="28"/>
    </location>
</feature>
<dbReference type="EMBL" id="PQXH01000077">
    <property type="protein sequence ID" value="TGO13066.1"/>
    <property type="molecule type" value="Genomic_DNA"/>
</dbReference>
<feature type="chain" id="PRO_5021450509" description="Secreted protein" evidence="1">
    <location>
        <begin position="29"/>
        <end position="71"/>
    </location>
</feature>
<sequence length="71" mass="7105">MEEITIPPILLSRPLLVLLASPAYLAPANNVLMVVRTSGGLDVGAASEVASVDPEAGMAAAGDGFDGGAHF</sequence>
<evidence type="ECO:0000256" key="1">
    <source>
        <dbReference type="SAM" id="SignalP"/>
    </source>
</evidence>
<reference evidence="2 3" key="1">
    <citation type="submission" date="2017-12" db="EMBL/GenBank/DDBJ databases">
        <title>Comparative genomics of Botrytis spp.</title>
        <authorList>
            <person name="Valero-Jimenez C.A."/>
            <person name="Tapia P."/>
            <person name="Veloso J."/>
            <person name="Silva-Moreno E."/>
            <person name="Staats M."/>
            <person name="Valdes J.H."/>
            <person name="Van Kan J.A.L."/>
        </authorList>
    </citation>
    <scope>NUCLEOTIDE SEQUENCE [LARGE SCALE GENOMIC DNA]</scope>
    <source>
        <strain evidence="2 3">Bt9001</strain>
    </source>
</reference>
<evidence type="ECO:0008006" key="4">
    <source>
        <dbReference type="Google" id="ProtNLM"/>
    </source>
</evidence>
<keyword evidence="1" id="KW-0732">Signal</keyword>
<name>A0A4Z1EKY7_9HELO</name>
<gene>
    <name evidence="2" type="ORF">BTUL_0077g00190</name>
</gene>
<organism evidence="2 3">
    <name type="scientific">Botrytis tulipae</name>
    <dbReference type="NCBI Taxonomy" id="87230"/>
    <lineage>
        <taxon>Eukaryota</taxon>
        <taxon>Fungi</taxon>
        <taxon>Dikarya</taxon>
        <taxon>Ascomycota</taxon>
        <taxon>Pezizomycotina</taxon>
        <taxon>Leotiomycetes</taxon>
        <taxon>Helotiales</taxon>
        <taxon>Sclerotiniaceae</taxon>
        <taxon>Botrytis</taxon>
    </lineage>
</organism>
<proteinExistence type="predicted"/>
<comment type="caution">
    <text evidence="2">The sequence shown here is derived from an EMBL/GenBank/DDBJ whole genome shotgun (WGS) entry which is preliminary data.</text>
</comment>
<dbReference type="Proteomes" id="UP000297777">
    <property type="component" value="Unassembled WGS sequence"/>
</dbReference>
<keyword evidence="3" id="KW-1185">Reference proteome</keyword>
<accession>A0A4Z1EKY7</accession>
<evidence type="ECO:0000313" key="3">
    <source>
        <dbReference type="Proteomes" id="UP000297777"/>
    </source>
</evidence>
<dbReference type="AlphaFoldDB" id="A0A4Z1EKY7"/>
<protein>
    <recommendedName>
        <fullName evidence="4">Secreted protein</fullName>
    </recommendedName>
</protein>